<dbReference type="GO" id="GO:0005829">
    <property type="term" value="C:cytosol"/>
    <property type="evidence" value="ECO:0007669"/>
    <property type="project" value="TreeGrafter"/>
</dbReference>
<accession>D1C908</accession>
<organism evidence="4 5">
    <name type="scientific">Sphaerobacter thermophilus (strain ATCC 49802 / DSM 20745 / KCCM 41009 / NCIMB 13125 / S 6022)</name>
    <dbReference type="NCBI Taxonomy" id="479434"/>
    <lineage>
        <taxon>Bacteria</taxon>
        <taxon>Pseudomonadati</taxon>
        <taxon>Thermomicrobiota</taxon>
        <taxon>Thermomicrobia</taxon>
        <taxon>Sphaerobacterales</taxon>
        <taxon>Sphaerobacterineae</taxon>
        <taxon>Sphaerobacteraceae</taxon>
        <taxon>Sphaerobacter</taxon>
    </lineage>
</organism>
<feature type="domain" description="Hydantoinase A/oxoprolinase" evidence="1">
    <location>
        <begin position="205"/>
        <end position="491"/>
    </location>
</feature>
<keyword evidence="4" id="KW-0378">Hydrolase</keyword>
<dbReference type="InterPro" id="IPR049517">
    <property type="entry name" value="ACX-like_C"/>
</dbReference>
<sequence length="686" mass="72315">MRVHIGIDTGGTFTDVIAFREADGRIVALKVPSTPQNPAEAFIAGVRAALEELGASPGDVAFLAHGTTVATNALLEGKGARTGLITTEGFRDVYEIRRLNRSFEDLYNIFWTKPTPLVPRYLRKEVRERVNVDGVAVVSLDADGVRDAAAALGEEGVESVAVCFLHSYLNPEHERQAAAIIREVLPGVSISLSHEVNPEYREYERTSTTIVNAFVAPIIERYLTDLERRLAETGVSAALHVMHSGGAAQTGRAARSRPITTILSGPAAGVIGAEALGREIGVSDLITLDMGGTSTDVALLRQGKPTLASESELAGEVIRAAMLDITTIGAGGGSIAWADEGGRLKVGPQSAGADPGPACYGRGGTQPTVTDANLVLGYLGTDAFLGGRMRLDRAAAEAAVDRLAAELGLSRLETAHGIFRIANANMLRAIRLVSVERGLDPRRFALLAFGGAGPVHAAALAAELDIPRVIVPRNPGNFSAFGLLVADLSRDAVRTQLTPLRPEALDGIRQVYVDLEAQLTEQFVADGFDPGQVVFRRSVDARYVGQAYEVNVTVPVGLLAPSDVGALEEAFHAAHAERYGHSAPGEPVELVNFRAIATVPTAKPAFPRLERTDSDGAAARIGERPAWFDGSGDPVLTPVLDRDQLDAGVVLTGPAIIEEPGATTVLLPGQRAEVDDLGNIVIAVGA</sequence>
<dbReference type="InterPro" id="IPR008040">
    <property type="entry name" value="Hydant_A_N"/>
</dbReference>
<dbReference type="AlphaFoldDB" id="D1C908"/>
<dbReference type="Gene3D" id="3.30.420.40">
    <property type="match status" value="1"/>
</dbReference>
<dbReference type="Pfam" id="PF19278">
    <property type="entry name" value="Hydant_A_C"/>
    <property type="match status" value="1"/>
</dbReference>
<feature type="domain" description="Acetophenone carboxylase-like C-terminal" evidence="3">
    <location>
        <begin position="504"/>
        <end position="676"/>
    </location>
</feature>
<dbReference type="KEGG" id="sti:Sthe_2892"/>
<reference evidence="5" key="1">
    <citation type="submission" date="2009-11" db="EMBL/GenBank/DDBJ databases">
        <title>The complete chromosome 2 of Sphaerobacter thermophilus DSM 20745.</title>
        <authorList>
            <person name="Lucas S."/>
            <person name="Copeland A."/>
            <person name="Lapidus A."/>
            <person name="Glavina del Rio T."/>
            <person name="Dalin E."/>
            <person name="Tice H."/>
            <person name="Bruce D."/>
            <person name="Goodwin L."/>
            <person name="Pitluck S."/>
            <person name="Kyrpides N."/>
            <person name="Mavromatis K."/>
            <person name="Ivanova N."/>
            <person name="Mikhailova N."/>
            <person name="LaButti K.M."/>
            <person name="Clum A."/>
            <person name="Sun H.I."/>
            <person name="Brettin T."/>
            <person name="Detter J.C."/>
            <person name="Han C."/>
            <person name="Larimer F."/>
            <person name="Land M."/>
            <person name="Hauser L."/>
            <person name="Markowitz V."/>
            <person name="Cheng J.F."/>
            <person name="Hugenholtz P."/>
            <person name="Woyke T."/>
            <person name="Wu D."/>
            <person name="Steenblock K."/>
            <person name="Schneider S."/>
            <person name="Pukall R."/>
            <person name="Goeker M."/>
            <person name="Klenk H.P."/>
            <person name="Eisen J.A."/>
        </authorList>
    </citation>
    <scope>NUCLEOTIDE SEQUENCE [LARGE SCALE GENOMIC DNA]</scope>
    <source>
        <strain evidence="5">ATCC 49802 / DSM 20745 / S 6022</strain>
    </source>
</reference>
<evidence type="ECO:0000313" key="4">
    <source>
        <dbReference type="EMBL" id="ACZ40301.1"/>
    </source>
</evidence>
<dbReference type="InParanoid" id="D1C908"/>
<evidence type="ECO:0000313" key="5">
    <source>
        <dbReference type="Proteomes" id="UP000002027"/>
    </source>
</evidence>
<dbReference type="Pfam" id="PF01968">
    <property type="entry name" value="Hydantoinase_A"/>
    <property type="match status" value="1"/>
</dbReference>
<evidence type="ECO:0000259" key="2">
    <source>
        <dbReference type="Pfam" id="PF05378"/>
    </source>
</evidence>
<dbReference type="GO" id="GO:0017168">
    <property type="term" value="F:5-oxoprolinase (ATP-hydrolyzing) activity"/>
    <property type="evidence" value="ECO:0007669"/>
    <property type="project" value="UniProtKB-EC"/>
</dbReference>
<dbReference type="InterPro" id="IPR043129">
    <property type="entry name" value="ATPase_NBD"/>
</dbReference>
<dbReference type="PANTHER" id="PTHR11365:SF23">
    <property type="entry name" value="HYPOTHETICAL 5-OXOPROLINASE (EUROFUNG)-RELATED"/>
    <property type="match status" value="1"/>
</dbReference>
<dbReference type="eggNOG" id="COG0145">
    <property type="taxonomic scope" value="Bacteria"/>
</dbReference>
<dbReference type="Proteomes" id="UP000002027">
    <property type="component" value="Chromosome 2"/>
</dbReference>
<keyword evidence="5" id="KW-1185">Reference proteome</keyword>
<dbReference type="InterPro" id="IPR002821">
    <property type="entry name" value="Hydantoinase_A"/>
</dbReference>
<proteinExistence type="predicted"/>
<dbReference type="EMBL" id="CP001824">
    <property type="protein sequence ID" value="ACZ40301.1"/>
    <property type="molecule type" value="Genomic_DNA"/>
</dbReference>
<feature type="domain" description="Hydantoinase/oxoprolinase N-terminal" evidence="2">
    <location>
        <begin position="4"/>
        <end position="184"/>
    </location>
</feature>
<dbReference type="STRING" id="479434.Sthe_2892"/>
<dbReference type="RefSeq" id="WP_012873337.1">
    <property type="nucleotide sequence ID" value="NC_013524.1"/>
</dbReference>
<name>D1C908_SPHTD</name>
<evidence type="ECO:0000259" key="1">
    <source>
        <dbReference type="Pfam" id="PF01968"/>
    </source>
</evidence>
<evidence type="ECO:0000259" key="3">
    <source>
        <dbReference type="Pfam" id="PF19278"/>
    </source>
</evidence>
<dbReference type="SUPFAM" id="SSF53067">
    <property type="entry name" value="Actin-like ATPase domain"/>
    <property type="match status" value="1"/>
</dbReference>
<dbReference type="PANTHER" id="PTHR11365">
    <property type="entry name" value="5-OXOPROLINASE RELATED"/>
    <property type="match status" value="1"/>
</dbReference>
<dbReference type="GO" id="GO:0006749">
    <property type="term" value="P:glutathione metabolic process"/>
    <property type="evidence" value="ECO:0007669"/>
    <property type="project" value="TreeGrafter"/>
</dbReference>
<dbReference type="HOGENOM" id="CLU_002157_1_2_0"/>
<dbReference type="EC" id="3.5.2.9" evidence="4"/>
<dbReference type="InterPro" id="IPR045079">
    <property type="entry name" value="Oxoprolinase-like"/>
</dbReference>
<dbReference type="OrthoDB" id="9768323at2"/>
<gene>
    <name evidence="4" type="ordered locus">Sthe_2892</name>
</gene>
<protein>
    <submittedName>
        <fullName evidence="4">5-oxoprolinase (ATP-hydrolyzing)</fullName>
        <ecNumber evidence="4">3.5.2.9</ecNumber>
    </submittedName>
</protein>
<dbReference type="Pfam" id="PF05378">
    <property type="entry name" value="Hydant_A_N"/>
    <property type="match status" value="1"/>
</dbReference>
<reference evidence="4 5" key="2">
    <citation type="journal article" date="2010" name="Stand. Genomic Sci.">
        <title>Complete genome sequence of Desulfohalobium retbaense type strain (HR(100)).</title>
        <authorList>
            <person name="Spring S."/>
            <person name="Nolan M."/>
            <person name="Lapidus A."/>
            <person name="Glavina Del Rio T."/>
            <person name="Copeland A."/>
            <person name="Tice H."/>
            <person name="Cheng J.F."/>
            <person name="Lucas S."/>
            <person name="Land M."/>
            <person name="Chen F."/>
            <person name="Bruce D."/>
            <person name="Goodwin L."/>
            <person name="Pitluck S."/>
            <person name="Ivanova N."/>
            <person name="Mavromatis K."/>
            <person name="Mikhailova N."/>
            <person name="Pati A."/>
            <person name="Chen A."/>
            <person name="Palaniappan K."/>
            <person name="Hauser L."/>
            <person name="Chang Y.J."/>
            <person name="Jeffries C.D."/>
            <person name="Munk C."/>
            <person name="Kiss H."/>
            <person name="Chain P."/>
            <person name="Han C."/>
            <person name="Brettin T."/>
            <person name="Detter J.C."/>
            <person name="Schuler E."/>
            <person name="Goker M."/>
            <person name="Rohde M."/>
            <person name="Bristow J."/>
            <person name="Eisen J.A."/>
            <person name="Markowitz V."/>
            <person name="Hugenholtz P."/>
            <person name="Kyrpides N.C."/>
            <person name="Klenk H.P."/>
        </authorList>
    </citation>
    <scope>NUCLEOTIDE SEQUENCE [LARGE SCALE GENOMIC DNA]</scope>
    <source>
        <strain evidence="5">ATCC 49802 / DSM 20745 / S 6022</strain>
    </source>
</reference>